<protein>
    <submittedName>
        <fullName evidence="1">Uncharacterized protein</fullName>
    </submittedName>
</protein>
<organism evidence="1 2">
    <name type="scientific">Legionella pneumophila</name>
    <dbReference type="NCBI Taxonomy" id="446"/>
    <lineage>
        <taxon>Bacteria</taxon>
        <taxon>Pseudomonadati</taxon>
        <taxon>Pseudomonadota</taxon>
        <taxon>Gammaproteobacteria</taxon>
        <taxon>Legionellales</taxon>
        <taxon>Legionellaceae</taxon>
        <taxon>Legionella</taxon>
    </lineage>
</organism>
<dbReference type="AlphaFoldDB" id="A0AAN5PLV0"/>
<proteinExistence type="predicted"/>
<comment type="caution">
    <text evidence="1">The sequence shown here is derived from an EMBL/GenBank/DDBJ whole genome shotgun (WGS) entry which is preliminary data.</text>
</comment>
<dbReference type="Proteomes" id="UP000866496">
    <property type="component" value="Unassembled WGS sequence"/>
</dbReference>
<reference evidence="1" key="2">
    <citation type="submission" date="2019-10" db="EMBL/GenBank/DDBJ databases">
        <authorList>
            <consortium name="NCBI Pathogen Detection Project"/>
        </authorList>
    </citation>
    <scope>NUCLEOTIDE SEQUENCE</scope>
    <source>
        <strain evidence="1">AZ00058701</strain>
    </source>
</reference>
<reference evidence="1" key="1">
    <citation type="journal article" date="2018" name="Genome Biol.">
        <title>SKESA: strategic k-mer extension for scrupulous assemblies.</title>
        <authorList>
            <person name="Souvorov A."/>
            <person name="Agarwala R."/>
            <person name="Lipman D.J."/>
        </authorList>
    </citation>
    <scope>NUCLEOTIDE SEQUENCE</scope>
    <source>
        <strain evidence="1">AZ00058701</strain>
    </source>
</reference>
<accession>A0AAN5PLV0</accession>
<gene>
    <name evidence="1" type="ORF">JBJ86_14640</name>
</gene>
<sequence>MLELQFEETDALLEAIKENEERVIGRKYYIDFIDEHKESYTNVMWHISNPVKEELFQNEAQLRHSGLSTTVLYGMSWATSFLSSCYRFLTPKRPTRIS</sequence>
<name>A0AAN5PLV0_LEGPN</name>
<dbReference type="EMBL" id="DACWHX010000024">
    <property type="protein sequence ID" value="HAU1881477.1"/>
    <property type="molecule type" value="Genomic_DNA"/>
</dbReference>
<evidence type="ECO:0000313" key="1">
    <source>
        <dbReference type="EMBL" id="HAU1881477.1"/>
    </source>
</evidence>
<evidence type="ECO:0000313" key="2">
    <source>
        <dbReference type="Proteomes" id="UP000866496"/>
    </source>
</evidence>